<dbReference type="Pfam" id="PF13193">
    <property type="entry name" value="AMP-binding_C"/>
    <property type="match status" value="1"/>
</dbReference>
<evidence type="ECO:0000259" key="1">
    <source>
        <dbReference type="Pfam" id="PF00501"/>
    </source>
</evidence>
<evidence type="ECO:0000259" key="2">
    <source>
        <dbReference type="Pfam" id="PF13193"/>
    </source>
</evidence>
<name>A0A067NC54_BOTB1</name>
<protein>
    <recommendedName>
        <fullName evidence="5">AMP-dependent synthetase/ligase domain-containing protein</fullName>
    </recommendedName>
</protein>
<feature type="domain" description="AMP-binding enzyme C-terminal" evidence="2">
    <location>
        <begin position="472"/>
        <end position="575"/>
    </location>
</feature>
<dbReference type="InParanoid" id="A0A067NC54"/>
<gene>
    <name evidence="3" type="ORF">BOTBODRAFT_40152</name>
</gene>
<dbReference type="PANTHER" id="PTHR24096:SF422">
    <property type="entry name" value="BCDNA.GH02901"/>
    <property type="match status" value="1"/>
</dbReference>
<evidence type="ECO:0000313" key="4">
    <source>
        <dbReference type="Proteomes" id="UP000027195"/>
    </source>
</evidence>
<dbReference type="InterPro" id="IPR020845">
    <property type="entry name" value="AMP-binding_CS"/>
</dbReference>
<dbReference type="OrthoDB" id="6509636at2759"/>
<dbReference type="Gene3D" id="3.40.50.12780">
    <property type="entry name" value="N-terminal domain of ligase-like"/>
    <property type="match status" value="1"/>
</dbReference>
<dbReference type="InterPro" id="IPR045851">
    <property type="entry name" value="AMP-bd_C_sf"/>
</dbReference>
<dbReference type="EMBL" id="KL198016">
    <property type="protein sequence ID" value="KDQ21321.1"/>
    <property type="molecule type" value="Genomic_DNA"/>
</dbReference>
<dbReference type="GO" id="GO:0016405">
    <property type="term" value="F:CoA-ligase activity"/>
    <property type="evidence" value="ECO:0007669"/>
    <property type="project" value="TreeGrafter"/>
</dbReference>
<dbReference type="AlphaFoldDB" id="A0A067NC54"/>
<dbReference type="InterPro" id="IPR042099">
    <property type="entry name" value="ANL_N_sf"/>
</dbReference>
<evidence type="ECO:0000313" key="3">
    <source>
        <dbReference type="EMBL" id="KDQ21321.1"/>
    </source>
</evidence>
<dbReference type="Gene3D" id="3.30.300.30">
    <property type="match status" value="1"/>
</dbReference>
<keyword evidence="4" id="KW-1185">Reference proteome</keyword>
<dbReference type="InterPro" id="IPR025110">
    <property type="entry name" value="AMP-bd_C"/>
</dbReference>
<organism evidence="3 4">
    <name type="scientific">Botryobasidium botryosum (strain FD-172 SS1)</name>
    <dbReference type="NCBI Taxonomy" id="930990"/>
    <lineage>
        <taxon>Eukaryota</taxon>
        <taxon>Fungi</taxon>
        <taxon>Dikarya</taxon>
        <taxon>Basidiomycota</taxon>
        <taxon>Agaricomycotina</taxon>
        <taxon>Agaricomycetes</taxon>
        <taxon>Cantharellales</taxon>
        <taxon>Botryobasidiaceae</taxon>
        <taxon>Botryobasidium</taxon>
    </lineage>
</organism>
<proteinExistence type="predicted"/>
<dbReference type="InterPro" id="IPR000873">
    <property type="entry name" value="AMP-dep_synth/lig_dom"/>
</dbReference>
<dbReference type="STRING" id="930990.A0A067NC54"/>
<dbReference type="Pfam" id="PF00501">
    <property type="entry name" value="AMP-binding"/>
    <property type="match status" value="1"/>
</dbReference>
<dbReference type="CDD" id="cd05911">
    <property type="entry name" value="Firefly_Luc_like"/>
    <property type="match status" value="1"/>
</dbReference>
<dbReference type="PANTHER" id="PTHR24096">
    <property type="entry name" value="LONG-CHAIN-FATTY-ACID--COA LIGASE"/>
    <property type="match status" value="1"/>
</dbReference>
<dbReference type="HOGENOM" id="CLU_000022_59_2_1"/>
<sequence>MPIFTSRGAPLAHAPPADLTIPQFILDHHHPIRPVRKDNTPWIIDDVTGTPMYHEEVVARVFGLANGIHNKWKLKEDEIVCIFSPNLVDYPIAVWATHRLGAIVSTANPSYTAPELAHQLTVAKPSLLFTIAAALPIALEAARTVGLPEDRIVLLTTPVPLSVPAPGHLTRADDLIKFGLECPTQFVERRLNKDEAKTKIALLAFSSGTTGKPKAVAIPHYSVTSNVLQAATFNRVNDDTVPNDLRRYIPGDVSLGVLPLFHIYGMIINLHFTLFCAMSIVITPKFAFEEMLKSIVRYRITHLYLVPPQLVLICKHSATKKYDLSHVRFVMVGAAPVSPELQNLGMTVLKNACLIQGYGMTETATLLTMGTIEQRKGGVLGSAGQLVSGTEAKVIKEDGSLADYGEEGEFAVRGPQMALRYEHNEAATKETFRDGWVHTGDKVIVREDGEIFIVDRLKEFLKVRGFQVAPAELEGHLLGHPDVNDVGVVGIQDEFSGELPVAYVALQPHALKRIADDPKEAKRVKEDLKKARERSFGLLFFKGGALFVSDSKVRYKWLEGGVEFIDAIPKNPSGKILRRVLRERVKKLVEERKSRATPAKL</sequence>
<dbReference type="Proteomes" id="UP000027195">
    <property type="component" value="Unassembled WGS sequence"/>
</dbReference>
<reference evidence="4" key="1">
    <citation type="journal article" date="2014" name="Proc. Natl. Acad. Sci. U.S.A.">
        <title>Extensive sampling of basidiomycete genomes demonstrates inadequacy of the white-rot/brown-rot paradigm for wood decay fungi.</title>
        <authorList>
            <person name="Riley R."/>
            <person name="Salamov A.A."/>
            <person name="Brown D.W."/>
            <person name="Nagy L.G."/>
            <person name="Floudas D."/>
            <person name="Held B.W."/>
            <person name="Levasseur A."/>
            <person name="Lombard V."/>
            <person name="Morin E."/>
            <person name="Otillar R."/>
            <person name="Lindquist E.A."/>
            <person name="Sun H."/>
            <person name="LaButti K.M."/>
            <person name="Schmutz J."/>
            <person name="Jabbour D."/>
            <person name="Luo H."/>
            <person name="Baker S.E."/>
            <person name="Pisabarro A.G."/>
            <person name="Walton J.D."/>
            <person name="Blanchette R.A."/>
            <person name="Henrissat B."/>
            <person name="Martin F."/>
            <person name="Cullen D."/>
            <person name="Hibbett D.S."/>
            <person name="Grigoriev I.V."/>
        </authorList>
    </citation>
    <scope>NUCLEOTIDE SEQUENCE [LARGE SCALE GENOMIC DNA]</scope>
    <source>
        <strain evidence="4">FD-172 SS1</strain>
    </source>
</reference>
<evidence type="ECO:0008006" key="5">
    <source>
        <dbReference type="Google" id="ProtNLM"/>
    </source>
</evidence>
<dbReference type="PROSITE" id="PS00455">
    <property type="entry name" value="AMP_BINDING"/>
    <property type="match status" value="1"/>
</dbReference>
<feature type="domain" description="AMP-dependent synthetase/ligase" evidence="1">
    <location>
        <begin position="54"/>
        <end position="421"/>
    </location>
</feature>
<dbReference type="SUPFAM" id="SSF56801">
    <property type="entry name" value="Acetyl-CoA synthetase-like"/>
    <property type="match status" value="1"/>
</dbReference>
<accession>A0A067NC54</accession>